<reference evidence="2 3" key="1">
    <citation type="submission" date="2018-02" db="EMBL/GenBank/DDBJ databases">
        <title>Novel Leptospira species isolated from soil and water in Japan.</title>
        <authorList>
            <person name="Nakao R."/>
            <person name="Masuzawa T."/>
        </authorList>
    </citation>
    <scope>NUCLEOTIDE SEQUENCE [LARGE SCALE GENOMIC DNA]</scope>
    <source>
        <strain evidence="2 3">YH101</strain>
    </source>
</reference>
<gene>
    <name evidence="2" type="ORF">LPTSP4_03670</name>
</gene>
<dbReference type="InterPro" id="IPR052935">
    <property type="entry name" value="Mg2+_PAP"/>
</dbReference>
<dbReference type="RefSeq" id="WP_108973126.1">
    <property type="nucleotide sequence ID" value="NZ_BFBB01000002.1"/>
</dbReference>
<dbReference type="OrthoDB" id="335383at2"/>
<keyword evidence="3" id="KW-1185">Reference proteome</keyword>
<dbReference type="InterPro" id="IPR019236">
    <property type="entry name" value="APP1_cat"/>
</dbReference>
<evidence type="ECO:0000259" key="1">
    <source>
        <dbReference type="Pfam" id="PF09949"/>
    </source>
</evidence>
<evidence type="ECO:0000313" key="3">
    <source>
        <dbReference type="Proteomes" id="UP000245133"/>
    </source>
</evidence>
<sequence>MAAEKDPNSIPNSQITDIKRIAVCGGSLGRERRSYIRGQVVDIGITDPMKADGLWDLVTGLFSGEEKNITPFLDFSLAPVRKPVLRIEVFRESGEKVFTSGKIKADEDGFFSCDILDKLPPGKHRFVVNLEGLDSFRQYSKDLAHLNNTENSILGRETIVGKGNLRILAEDYKGYIVTSDIDQTYLATDIHSSKGKFAALFETPEQKRALPGMPELYRQLRIGLENAPLAFISASPHFFRRTMLATIANHKIQIESLHLKYLEGTIKGVLDKVIGTIFNPIEFFQNGFSPAWSRTKKFFGASVQSLFDQMSYKLSILLHDRVYQPSYSKEILLGDNTESDYMIFTLYQLICSGKLEGDRLEDYLYQLNFLGRDAITRDAAKRIRKLGEENVRIHGKMNPVSLSMINITEKGPKHKEMHELVQKALPEELRGEKPAQREWFYGTEGALGMSIIFLADKHLETHQVLDVMSEMIGKENAGKIWDEAHLLQHLKTVSLPEFAEVERMKLIELWESAFPNKQ</sequence>
<protein>
    <recommendedName>
        <fullName evidence="1">Phosphatidate phosphatase APP1 catalytic domain-containing protein</fullName>
    </recommendedName>
</protein>
<dbReference type="EMBL" id="BFBB01000002">
    <property type="protein sequence ID" value="GBF48867.1"/>
    <property type="molecule type" value="Genomic_DNA"/>
</dbReference>
<dbReference type="PANTHER" id="PTHR28208">
    <property type="entry name" value="PHOSPHATIDATE PHOSPHATASE APP1"/>
    <property type="match status" value="1"/>
</dbReference>
<dbReference type="PANTHER" id="PTHR28208:SF3">
    <property type="entry name" value="PHOSPHATIDATE PHOSPHATASE APP1"/>
    <property type="match status" value="1"/>
</dbReference>
<dbReference type="Pfam" id="PF09949">
    <property type="entry name" value="APP1_cat"/>
    <property type="match status" value="1"/>
</dbReference>
<dbReference type="GO" id="GO:0008195">
    <property type="term" value="F:phosphatidate phosphatase activity"/>
    <property type="evidence" value="ECO:0007669"/>
    <property type="project" value="InterPro"/>
</dbReference>
<name>A0A2P2DW86_9LEPT</name>
<organism evidence="2 3">
    <name type="scientific">Leptospira ryugenii</name>
    <dbReference type="NCBI Taxonomy" id="1917863"/>
    <lineage>
        <taxon>Bacteria</taxon>
        <taxon>Pseudomonadati</taxon>
        <taxon>Spirochaetota</taxon>
        <taxon>Spirochaetia</taxon>
        <taxon>Leptospirales</taxon>
        <taxon>Leptospiraceae</taxon>
        <taxon>Leptospira</taxon>
    </lineage>
</organism>
<accession>A0A2P2DW86</accession>
<dbReference type="Proteomes" id="UP000245133">
    <property type="component" value="Unassembled WGS sequence"/>
</dbReference>
<feature type="domain" description="Phosphatidate phosphatase APP1 catalytic" evidence="1">
    <location>
        <begin position="177"/>
        <end position="270"/>
    </location>
</feature>
<proteinExistence type="predicted"/>
<comment type="caution">
    <text evidence="2">The sequence shown here is derived from an EMBL/GenBank/DDBJ whole genome shotgun (WGS) entry which is preliminary data.</text>
</comment>
<dbReference type="AlphaFoldDB" id="A0A2P2DW86"/>
<evidence type="ECO:0000313" key="2">
    <source>
        <dbReference type="EMBL" id="GBF48867.1"/>
    </source>
</evidence>